<sequence length="48" mass="5282">MGEIIDKVKEKSKDVKDAIVDSTKDVADNAKDTLDQTENISVNSTDKE</sequence>
<accession>A0A654LWV6</accession>
<organism evidence="1 2">
    <name type="scientific">Candidatus Nitrosocosmicus oleophilus</name>
    <dbReference type="NCBI Taxonomy" id="1353260"/>
    <lineage>
        <taxon>Archaea</taxon>
        <taxon>Nitrososphaerota</taxon>
        <taxon>Nitrososphaeria</taxon>
        <taxon>Nitrososphaerales</taxon>
        <taxon>Nitrososphaeraceae</taxon>
        <taxon>Candidatus Nitrosocosmicus</taxon>
    </lineage>
</organism>
<evidence type="ECO:0000313" key="2">
    <source>
        <dbReference type="Proteomes" id="UP000058925"/>
    </source>
</evidence>
<gene>
    <name evidence="1" type="ORF">NMY3_01761</name>
</gene>
<keyword evidence="2" id="KW-1185">Reference proteome</keyword>
<protein>
    <submittedName>
        <fullName evidence="1">Uncharacterized protein</fullName>
    </submittedName>
</protein>
<name>A0A654LWV6_9ARCH</name>
<dbReference type="Gene3D" id="6.10.140.1430">
    <property type="match status" value="1"/>
</dbReference>
<dbReference type="RefSeq" id="WP_196818323.1">
    <property type="nucleotide sequence ID" value="NZ_CP012850.1"/>
</dbReference>
<dbReference type="GeneID" id="60421766"/>
<dbReference type="KEGG" id="taa:NMY3_01761"/>
<evidence type="ECO:0000313" key="1">
    <source>
        <dbReference type="EMBL" id="ALI35964.1"/>
    </source>
</evidence>
<dbReference type="Proteomes" id="UP000058925">
    <property type="component" value="Chromosome"/>
</dbReference>
<dbReference type="EMBL" id="CP012850">
    <property type="protein sequence ID" value="ALI35964.1"/>
    <property type="molecule type" value="Genomic_DNA"/>
</dbReference>
<reference evidence="2" key="1">
    <citation type="submission" date="2015-10" db="EMBL/GenBank/DDBJ databases">
        <title>Niche specialization of a soil ammonia-oxidizing archaeon, Candidatus Nitrosocosmicus oleophilus.</title>
        <authorList>
            <person name="Jung M.-Y."/>
            <person name="Rhee S.-K."/>
        </authorList>
    </citation>
    <scope>NUCLEOTIDE SEQUENCE [LARGE SCALE GENOMIC DNA]</scope>
    <source>
        <strain evidence="2">MY3</strain>
    </source>
</reference>
<dbReference type="AlphaFoldDB" id="A0A654LWV6"/>
<proteinExistence type="predicted"/>